<protein>
    <recommendedName>
        <fullName evidence="3">Nuclease SbcCD subunit C</fullName>
    </recommendedName>
</protein>
<dbReference type="SUPFAM" id="SSF52540">
    <property type="entry name" value="P-loop containing nucleoside triphosphate hydrolases"/>
    <property type="match status" value="1"/>
</dbReference>
<accession>A0ABY8EC56</accession>
<dbReference type="Proteomes" id="UP001222800">
    <property type="component" value="Chromosome"/>
</dbReference>
<comment type="subunit">
    <text evidence="2">Heterodimer of SbcC and SbcD.</text>
</comment>
<evidence type="ECO:0000313" key="7">
    <source>
        <dbReference type="Proteomes" id="UP001222800"/>
    </source>
</evidence>
<feature type="domain" description="Rad50/SbcC-type AAA" evidence="5">
    <location>
        <begin position="6"/>
        <end position="263"/>
    </location>
</feature>
<evidence type="ECO:0000256" key="3">
    <source>
        <dbReference type="ARBA" id="ARBA00013368"/>
    </source>
</evidence>
<evidence type="ECO:0000256" key="2">
    <source>
        <dbReference type="ARBA" id="ARBA00011322"/>
    </source>
</evidence>
<keyword evidence="7" id="KW-1185">Reference proteome</keyword>
<dbReference type="PANTHER" id="PTHR32114">
    <property type="entry name" value="ABC TRANSPORTER ABCH.3"/>
    <property type="match status" value="1"/>
</dbReference>
<reference evidence="6 7" key="1">
    <citation type="submission" date="2023-03" db="EMBL/GenBank/DDBJ databases">
        <title>Complete genome sequence of Tepidibacter sp. SWIR-1, isolated from a deep-sea hydrothermal vent.</title>
        <authorList>
            <person name="Li X."/>
        </authorList>
    </citation>
    <scope>NUCLEOTIDE SEQUENCE [LARGE SCALE GENOMIC DNA]</scope>
    <source>
        <strain evidence="6 7">SWIR-1</strain>
    </source>
</reference>
<sequence>MKFIKQLHIQNFQSHKDTTLDLVNGLNTIIGESDKGKSAVIRAIRWVILNDPQGNNMVRQGTKECSVTITLSDETKITRTKKLSGKKKITSKNTYKIEYPNGDISENENFGVDSIPEVMDACGVKILKIDKDLVEIPNFAFQLDPPFLISSNGSQRSKTIGKLINANLFDSSIRDIKADILDINKKVKEKSSEYEELNEKLTQYDDLEEEEKKLSKIGDFIAQAEKTEKNIDTLKKYITSLQNIKLQKSKCSEVINKLSNIEQAQLDIKDLELKHKESLNLQKTSASLKSINNNKNLLKNTISNLANIEEAEKINTNLINTIDKLSKIKSLKNKIDYLNNNNKNLKITLTKLQNIDNINETYLKLETLNSKTVSLQKINKEYKIISNEKIKLKNKITKMPDFNKIEKLYIDYTDIQSKIESLNQKNITYKDTKLRLKKGSDYIKTVQLELNQCTQAYSDMLKKMGKCPTCFNNIDNTTVQNIISNL</sequence>
<evidence type="ECO:0000256" key="1">
    <source>
        <dbReference type="ARBA" id="ARBA00006930"/>
    </source>
</evidence>
<dbReference type="InterPro" id="IPR027417">
    <property type="entry name" value="P-loop_NTPase"/>
</dbReference>
<comment type="similarity">
    <text evidence="1">Belongs to the SMC family. SbcC subfamily.</text>
</comment>
<dbReference type="PANTHER" id="PTHR32114:SF2">
    <property type="entry name" value="ABC TRANSPORTER ABCH.3"/>
    <property type="match status" value="1"/>
</dbReference>
<dbReference type="RefSeq" id="WP_277732475.1">
    <property type="nucleotide sequence ID" value="NZ_CP120733.1"/>
</dbReference>
<evidence type="ECO:0000259" key="5">
    <source>
        <dbReference type="Pfam" id="PF13476"/>
    </source>
</evidence>
<dbReference type="EMBL" id="CP120733">
    <property type="protein sequence ID" value="WFD10508.1"/>
    <property type="molecule type" value="Genomic_DNA"/>
</dbReference>
<gene>
    <name evidence="6" type="ORF">P4S50_00105</name>
</gene>
<dbReference type="Gene3D" id="3.40.50.300">
    <property type="entry name" value="P-loop containing nucleotide triphosphate hydrolases"/>
    <property type="match status" value="1"/>
</dbReference>
<evidence type="ECO:0000256" key="4">
    <source>
        <dbReference type="SAM" id="Coils"/>
    </source>
</evidence>
<dbReference type="InterPro" id="IPR038729">
    <property type="entry name" value="Rad50/SbcC_AAA"/>
</dbReference>
<evidence type="ECO:0000313" key="6">
    <source>
        <dbReference type="EMBL" id="WFD10508.1"/>
    </source>
</evidence>
<proteinExistence type="inferred from homology"/>
<feature type="coiled-coil region" evidence="4">
    <location>
        <begin position="180"/>
        <end position="425"/>
    </location>
</feature>
<organism evidence="6 7">
    <name type="scientific">Tepidibacter hydrothermalis</name>
    <dbReference type="NCBI Taxonomy" id="3036126"/>
    <lineage>
        <taxon>Bacteria</taxon>
        <taxon>Bacillati</taxon>
        <taxon>Bacillota</taxon>
        <taxon>Clostridia</taxon>
        <taxon>Peptostreptococcales</taxon>
        <taxon>Peptostreptococcaceae</taxon>
        <taxon>Tepidibacter</taxon>
    </lineage>
</organism>
<dbReference type="Pfam" id="PF13476">
    <property type="entry name" value="AAA_23"/>
    <property type="match status" value="1"/>
</dbReference>
<keyword evidence="4" id="KW-0175">Coiled coil</keyword>
<name>A0ABY8EC56_9FIRM</name>